<evidence type="ECO:0000313" key="2">
    <source>
        <dbReference type="EMBL" id="AOW04935.1"/>
    </source>
</evidence>
<reference evidence="3 5" key="2">
    <citation type="submission" date="2018-07" db="EMBL/GenBank/DDBJ databases">
        <title>Draft Genome Assemblies for Five Robust Yarrowia lipolytica Strains Exhibiting High Lipid Production and Pentose Sugar Utilization and Sugar Alcohol Secretion from Undetoxified Lignocellulosic Biomass Hydrolysates.</title>
        <authorList>
            <consortium name="DOE Joint Genome Institute"/>
            <person name="Walker C."/>
            <person name="Ryu S."/>
            <person name="Na H."/>
            <person name="Zane M."/>
            <person name="LaButti K."/>
            <person name="Lipzen A."/>
            <person name="Haridas S."/>
            <person name="Barry K."/>
            <person name="Grigoriev I.V."/>
            <person name="Quarterman J."/>
            <person name="Slininger P."/>
            <person name="Dien B."/>
            <person name="Trinh C.T."/>
        </authorList>
    </citation>
    <scope>NUCLEOTIDE SEQUENCE [LARGE SCALE GENOMIC DNA]</scope>
    <source>
        <strain evidence="3 5">YB392</strain>
    </source>
</reference>
<name>A0A1D8NH24_YARLL</name>
<dbReference type="Proteomes" id="UP000182444">
    <property type="component" value="Chromosome 1E"/>
</dbReference>
<dbReference type="EMBL" id="CP017557">
    <property type="protein sequence ID" value="AOW04935.1"/>
    <property type="molecule type" value="Genomic_DNA"/>
</dbReference>
<dbReference type="AlphaFoldDB" id="A0A1D8NH24"/>
<accession>A0A1D8NH24</accession>
<evidence type="ECO:0000313" key="3">
    <source>
        <dbReference type="EMBL" id="RDW26556.1"/>
    </source>
</evidence>
<feature type="region of interest" description="Disordered" evidence="1">
    <location>
        <begin position="1"/>
        <end position="80"/>
    </location>
</feature>
<protein>
    <submittedName>
        <fullName evidence="2">Uncharacterized protein</fullName>
    </submittedName>
</protein>
<dbReference type="RefSeq" id="XP_503533.1">
    <property type="nucleotide sequence ID" value="XM_503533.1"/>
</dbReference>
<dbReference type="VEuPathDB" id="FungiDB:YALI1_E05145g"/>
<sequence length="392" mass="44299">MTESRPKISFGHQHPSAKLASGVSLIARLSKSPRSTPKQAMRDSPRLTPTKSPWPAKTITPTQPQTQMDEEKENTDDYDYSPGVITRASCEPLSASASPSPLPKISVAKRQRQDYLMGTSPPTFHIRRDSEVQTSTPVGNSTLKAFENLDISCDIVTPKKSTELSIDSPTKQRTSFDSITRTVSITLSSVYDEINETPRKKRPIESRAPSTLPRRKRSGFLRHRPSKLDLIDHKELTFFPLHAQASDCGNNEPLVFVEDYFVSDYERSLKNPEASIKKCTTCFAPLYEFSSFLESMDKRDACKYSEFVCTKCTHKAFPDRSTGFGRSVRKAQSSYELRSRQPMAQSSVGTSPSRPMWWDSLSRKLRWRWRTKGLIPKDVLDLINPPAPTSHY</sequence>
<dbReference type="EMBL" id="KZ858978">
    <property type="protein sequence ID" value="RDW26556.1"/>
    <property type="molecule type" value="Genomic_DNA"/>
</dbReference>
<reference evidence="2 4" key="1">
    <citation type="journal article" date="2016" name="PLoS ONE">
        <title>Sequence Assembly of Yarrowia lipolytica Strain W29/CLIB89 Shows Transposable Element Diversity.</title>
        <authorList>
            <person name="Magnan C."/>
            <person name="Yu J."/>
            <person name="Chang I."/>
            <person name="Jahn E."/>
            <person name="Kanomata Y."/>
            <person name="Wu J."/>
            <person name="Zeller M."/>
            <person name="Oakes M."/>
            <person name="Baldi P."/>
            <person name="Sandmeyer S."/>
        </authorList>
    </citation>
    <scope>NUCLEOTIDE SEQUENCE [LARGE SCALE GENOMIC DNA]</scope>
    <source>
        <strain evidence="2">CLIB89</strain>
        <strain evidence="4">CLIB89(W29)</strain>
    </source>
</reference>
<evidence type="ECO:0000313" key="4">
    <source>
        <dbReference type="Proteomes" id="UP000182444"/>
    </source>
</evidence>
<dbReference type="VEuPathDB" id="FungiDB:YALI0_E04268g"/>
<feature type="region of interest" description="Disordered" evidence="1">
    <location>
        <begin position="197"/>
        <end position="216"/>
    </location>
</feature>
<dbReference type="KEGG" id="yli:2912187"/>
<feature type="compositionally biased region" description="Acidic residues" evidence="1">
    <location>
        <begin position="68"/>
        <end position="79"/>
    </location>
</feature>
<proteinExistence type="predicted"/>
<evidence type="ECO:0000256" key="1">
    <source>
        <dbReference type="SAM" id="MobiDB-lite"/>
    </source>
</evidence>
<evidence type="ECO:0000313" key="5">
    <source>
        <dbReference type="Proteomes" id="UP000256601"/>
    </source>
</evidence>
<gene>
    <name evidence="3" type="ORF">B0I71DRAFT_130724</name>
    <name evidence="2" type="ORF">YALI1_E05145g</name>
</gene>
<organism evidence="2 4">
    <name type="scientific">Yarrowia lipolytica</name>
    <name type="common">Candida lipolytica</name>
    <dbReference type="NCBI Taxonomy" id="4952"/>
    <lineage>
        <taxon>Eukaryota</taxon>
        <taxon>Fungi</taxon>
        <taxon>Dikarya</taxon>
        <taxon>Ascomycota</taxon>
        <taxon>Saccharomycotina</taxon>
        <taxon>Dipodascomycetes</taxon>
        <taxon>Dipodascales</taxon>
        <taxon>Dipodascales incertae sedis</taxon>
        <taxon>Yarrowia</taxon>
    </lineage>
</organism>
<dbReference type="Proteomes" id="UP000256601">
    <property type="component" value="Unassembled WGS sequence"/>
</dbReference>
<dbReference type="OrthoDB" id="3987280at2759"/>
<dbReference type="GeneID" id="2912187"/>